<protein>
    <recommendedName>
        <fullName evidence="4">Mpv17 / PMP22 family protein</fullName>
    </recommendedName>
</protein>
<evidence type="ECO:0000256" key="1">
    <source>
        <dbReference type="SAM" id="Phobius"/>
    </source>
</evidence>
<dbReference type="EMBL" id="FMWL01000015">
    <property type="protein sequence ID" value="SCZ80945.1"/>
    <property type="molecule type" value="Genomic_DNA"/>
</dbReference>
<evidence type="ECO:0000313" key="3">
    <source>
        <dbReference type="Proteomes" id="UP000199208"/>
    </source>
</evidence>
<name>A0A1G5S3K0_9FIRM</name>
<keyword evidence="1" id="KW-0472">Membrane</keyword>
<reference evidence="2 3" key="1">
    <citation type="submission" date="2016-10" db="EMBL/GenBank/DDBJ databases">
        <authorList>
            <person name="de Groot N.N."/>
        </authorList>
    </citation>
    <scope>NUCLEOTIDE SEQUENCE [LARGE SCALE GENOMIC DNA]</scope>
    <source>
        <strain evidence="2 3">DSM 2784</strain>
    </source>
</reference>
<dbReference type="AlphaFoldDB" id="A0A1G5S3K0"/>
<feature type="transmembrane region" description="Helical" evidence="1">
    <location>
        <begin position="70"/>
        <end position="91"/>
    </location>
</feature>
<gene>
    <name evidence="2" type="ORF">SAMN03080599_02528</name>
</gene>
<evidence type="ECO:0000313" key="2">
    <source>
        <dbReference type="EMBL" id="SCZ80945.1"/>
    </source>
</evidence>
<feature type="transmembrane region" description="Helical" evidence="1">
    <location>
        <begin position="7"/>
        <end position="25"/>
    </location>
</feature>
<feature type="transmembrane region" description="Helical" evidence="1">
    <location>
        <begin position="37"/>
        <end position="58"/>
    </location>
</feature>
<keyword evidence="1" id="KW-0812">Transmembrane</keyword>
<dbReference type="Proteomes" id="UP000199208">
    <property type="component" value="Unassembled WGS sequence"/>
</dbReference>
<accession>A0A1G5S3K0</accession>
<feature type="transmembrane region" description="Helical" evidence="1">
    <location>
        <begin position="164"/>
        <end position="187"/>
    </location>
</feature>
<dbReference type="RefSeq" id="WP_092592054.1">
    <property type="nucleotide sequence ID" value="NZ_FMWL01000015.1"/>
</dbReference>
<dbReference type="STRING" id="1120920.SAMN03080599_02528"/>
<feature type="transmembrane region" description="Helical" evidence="1">
    <location>
        <begin position="103"/>
        <end position="124"/>
    </location>
</feature>
<keyword evidence="1" id="KW-1133">Transmembrane helix</keyword>
<feature type="transmembrane region" description="Helical" evidence="1">
    <location>
        <begin position="193"/>
        <end position="210"/>
    </location>
</feature>
<keyword evidence="3" id="KW-1185">Reference proteome</keyword>
<dbReference type="OrthoDB" id="1115879at2"/>
<proteinExistence type="predicted"/>
<sequence>MKKGDLIWGLVLAAIVAFISVPATHDVFMNFTSAHPYISGFIKFAILATMGELLAVRITTKGWDRLPKGIVYRALIWGLLGVLIVLVFEIYGSGVKAAQSKGLLLDGGGIVFALQVSVLLNTTFAPVLMGTHKMTDTYIDLKYQNSKEKITIGKIVKTIDWESFFSFVIFKTLPFFWIPAHTITFMLPPEYKVLFAASLSLALGLILAVAKVKAQAKKA</sequence>
<organism evidence="2 3">
    <name type="scientific">Acidaminobacter hydrogenoformans DSM 2784</name>
    <dbReference type="NCBI Taxonomy" id="1120920"/>
    <lineage>
        <taxon>Bacteria</taxon>
        <taxon>Bacillati</taxon>
        <taxon>Bacillota</taxon>
        <taxon>Clostridia</taxon>
        <taxon>Peptostreptococcales</taxon>
        <taxon>Acidaminobacteraceae</taxon>
        <taxon>Acidaminobacter</taxon>
    </lineage>
</organism>
<evidence type="ECO:0008006" key="4">
    <source>
        <dbReference type="Google" id="ProtNLM"/>
    </source>
</evidence>